<evidence type="ECO:0000256" key="5">
    <source>
        <dbReference type="ARBA" id="ARBA00023012"/>
    </source>
</evidence>
<dbReference type="Gene3D" id="1.10.287.130">
    <property type="match status" value="1"/>
</dbReference>
<dbReference type="EMBL" id="SRRZ01000017">
    <property type="protein sequence ID" value="NQE33589.1"/>
    <property type="molecule type" value="Genomic_DNA"/>
</dbReference>
<dbReference type="RefSeq" id="WP_172186269.1">
    <property type="nucleotide sequence ID" value="NZ_CAWPPK010000079.1"/>
</dbReference>
<dbReference type="SUPFAM" id="SSF47384">
    <property type="entry name" value="Homodimeric domain of signal transducing histidine kinase"/>
    <property type="match status" value="1"/>
</dbReference>
<sequence length="356" mass="40296">MEPTDWENRIKELEKENRILREKLETSETERSQLETINQKKESLLKIVTEEFRDSENILKAKMSTLQKALENQQTMQIKLIEAEKMSALGVLVAGIAHEINNPVNFIYGNITYVNDYAGDILKLLAMYQDRYPETDAEIEDFLEEIDLNFLREDLLKTLSSMKVGSERIREIVLTLRNFARVDEAEKKPVNIHEGIDSTLLILQHLTKENPGNPAIKIVKNYGDLPKIECYPGQLNQVFMNIINNAVDALRERDKKRSLGEIKAKPSHIVITTSLVSEKWAKISIKDNGLGMNEAVRMKIFDPFFTTKPVGQGTGLGLSISYQIVVDKHGGRLECISAIGEGTELAIEIPIANSRS</sequence>
<dbReference type="SUPFAM" id="SSF55874">
    <property type="entry name" value="ATPase domain of HSP90 chaperone/DNA topoisomerase II/histidine kinase"/>
    <property type="match status" value="1"/>
</dbReference>
<comment type="catalytic activity">
    <reaction evidence="1">
        <text>ATP + protein L-histidine = ADP + protein N-phospho-L-histidine.</text>
        <dbReference type="EC" id="2.7.13.3"/>
    </reaction>
</comment>
<keyword evidence="4 8" id="KW-0418">Kinase</keyword>
<dbReference type="EC" id="2.7.13.3" evidence="2"/>
<dbReference type="InterPro" id="IPR005467">
    <property type="entry name" value="His_kinase_dom"/>
</dbReference>
<evidence type="ECO:0000256" key="1">
    <source>
        <dbReference type="ARBA" id="ARBA00000085"/>
    </source>
</evidence>
<protein>
    <recommendedName>
        <fullName evidence="2">histidine kinase</fullName>
        <ecNumber evidence="2">2.7.13.3</ecNumber>
    </recommendedName>
</protein>
<proteinExistence type="predicted"/>
<keyword evidence="4 8" id="KW-0808">Transferase</keyword>
<dbReference type="PANTHER" id="PTHR43065">
    <property type="entry name" value="SENSOR HISTIDINE KINASE"/>
    <property type="match status" value="1"/>
</dbReference>
<dbReference type="GO" id="GO:0016301">
    <property type="term" value="F:kinase activity"/>
    <property type="evidence" value="ECO:0007669"/>
    <property type="project" value="UniProtKB-KW"/>
</dbReference>
<keyword evidence="3" id="KW-0597">Phosphoprotein</keyword>
<organism evidence="8 9">
    <name type="scientific">Microcoleus asticus IPMA8</name>
    <dbReference type="NCBI Taxonomy" id="2563858"/>
    <lineage>
        <taxon>Bacteria</taxon>
        <taxon>Bacillati</taxon>
        <taxon>Cyanobacteriota</taxon>
        <taxon>Cyanophyceae</taxon>
        <taxon>Oscillatoriophycideae</taxon>
        <taxon>Oscillatoriales</taxon>
        <taxon>Microcoleaceae</taxon>
        <taxon>Microcoleus</taxon>
        <taxon>Microcoleus asticus</taxon>
    </lineage>
</organism>
<evidence type="ECO:0000256" key="6">
    <source>
        <dbReference type="SAM" id="Coils"/>
    </source>
</evidence>
<evidence type="ECO:0000313" key="9">
    <source>
        <dbReference type="Proteomes" id="UP000702425"/>
    </source>
</evidence>
<evidence type="ECO:0000256" key="3">
    <source>
        <dbReference type="ARBA" id="ARBA00022553"/>
    </source>
</evidence>
<keyword evidence="9" id="KW-1185">Reference proteome</keyword>
<dbReference type="InterPro" id="IPR036890">
    <property type="entry name" value="HATPase_C_sf"/>
</dbReference>
<dbReference type="InterPro" id="IPR036097">
    <property type="entry name" value="HisK_dim/P_sf"/>
</dbReference>
<dbReference type="Gene3D" id="3.30.565.10">
    <property type="entry name" value="Histidine kinase-like ATPase, C-terminal domain"/>
    <property type="match status" value="1"/>
</dbReference>
<dbReference type="PROSITE" id="PS50109">
    <property type="entry name" value="HIS_KIN"/>
    <property type="match status" value="1"/>
</dbReference>
<feature type="coiled-coil region" evidence="6">
    <location>
        <begin position="10"/>
        <end position="37"/>
    </location>
</feature>
<dbReference type="SMART" id="SM00387">
    <property type="entry name" value="HATPase_c"/>
    <property type="match status" value="1"/>
</dbReference>
<feature type="domain" description="Histidine kinase" evidence="7">
    <location>
        <begin position="95"/>
        <end position="353"/>
    </location>
</feature>
<reference evidence="8 9" key="1">
    <citation type="journal article" date="2020" name="Sci. Rep.">
        <title>A novel cyanobacterial geosmin producer, revising GeoA distribution and dispersion patterns in Bacteria.</title>
        <authorList>
            <person name="Churro C."/>
            <person name="Semedo-Aguiar A.P."/>
            <person name="Silva A.D."/>
            <person name="Pereira-Leal J.B."/>
            <person name="Leite R.B."/>
        </authorList>
    </citation>
    <scope>NUCLEOTIDE SEQUENCE [LARGE SCALE GENOMIC DNA]</scope>
    <source>
        <strain evidence="8 9">IPMA8</strain>
    </source>
</reference>
<keyword evidence="6" id="KW-0175">Coiled coil</keyword>
<dbReference type="InterPro" id="IPR004358">
    <property type="entry name" value="Sig_transdc_His_kin-like_C"/>
</dbReference>
<dbReference type="PANTHER" id="PTHR43065:SF50">
    <property type="entry name" value="HISTIDINE KINASE"/>
    <property type="match status" value="1"/>
</dbReference>
<gene>
    <name evidence="8" type="primary">cckA_4</name>
    <name evidence="8" type="ORF">E5S67_01308</name>
</gene>
<comment type="caution">
    <text evidence="8">The sequence shown here is derived from an EMBL/GenBank/DDBJ whole genome shotgun (WGS) entry which is preliminary data.</text>
</comment>
<keyword evidence="5" id="KW-0902">Two-component regulatory system</keyword>
<evidence type="ECO:0000259" key="7">
    <source>
        <dbReference type="PROSITE" id="PS50109"/>
    </source>
</evidence>
<dbReference type="PRINTS" id="PR00344">
    <property type="entry name" value="BCTRLSENSOR"/>
</dbReference>
<accession>A0ABX2CTC0</accession>
<dbReference type="InterPro" id="IPR003661">
    <property type="entry name" value="HisK_dim/P_dom"/>
</dbReference>
<dbReference type="CDD" id="cd00082">
    <property type="entry name" value="HisKA"/>
    <property type="match status" value="1"/>
</dbReference>
<evidence type="ECO:0000313" key="8">
    <source>
        <dbReference type="EMBL" id="NQE33589.1"/>
    </source>
</evidence>
<dbReference type="Proteomes" id="UP000702425">
    <property type="component" value="Unassembled WGS sequence"/>
</dbReference>
<evidence type="ECO:0000256" key="2">
    <source>
        <dbReference type="ARBA" id="ARBA00012438"/>
    </source>
</evidence>
<dbReference type="InterPro" id="IPR003594">
    <property type="entry name" value="HATPase_dom"/>
</dbReference>
<name>A0ABX2CTC0_9CYAN</name>
<dbReference type="Pfam" id="PF02518">
    <property type="entry name" value="HATPase_c"/>
    <property type="match status" value="1"/>
</dbReference>
<evidence type="ECO:0000256" key="4">
    <source>
        <dbReference type="ARBA" id="ARBA00022777"/>
    </source>
</evidence>